<reference evidence="1" key="1">
    <citation type="journal article" date="2014" name="Front. Microbiol.">
        <title>High frequency of phylogenetically diverse reductive dehalogenase-homologous genes in deep subseafloor sedimentary metagenomes.</title>
        <authorList>
            <person name="Kawai M."/>
            <person name="Futagami T."/>
            <person name="Toyoda A."/>
            <person name="Takaki Y."/>
            <person name="Nishi S."/>
            <person name="Hori S."/>
            <person name="Arai W."/>
            <person name="Tsubouchi T."/>
            <person name="Morono Y."/>
            <person name="Uchiyama I."/>
            <person name="Ito T."/>
            <person name="Fujiyama A."/>
            <person name="Inagaki F."/>
            <person name="Takami H."/>
        </authorList>
    </citation>
    <scope>NUCLEOTIDE SEQUENCE</scope>
    <source>
        <strain evidence="1">Expedition CK06-06</strain>
    </source>
</reference>
<proteinExistence type="predicted"/>
<dbReference type="AlphaFoldDB" id="X0SP92"/>
<comment type="caution">
    <text evidence="1">The sequence shown here is derived from an EMBL/GenBank/DDBJ whole genome shotgun (WGS) entry which is preliminary data.</text>
</comment>
<sequence>CFESVENEDDFFDISGNLPYMEETYNSVVKFIKTYNESNKMDTLPPSVQQE</sequence>
<feature type="non-terminal residue" evidence="1">
    <location>
        <position position="1"/>
    </location>
</feature>
<protein>
    <submittedName>
        <fullName evidence="1">Uncharacterized protein</fullName>
    </submittedName>
</protein>
<organism evidence="1">
    <name type="scientific">marine sediment metagenome</name>
    <dbReference type="NCBI Taxonomy" id="412755"/>
    <lineage>
        <taxon>unclassified sequences</taxon>
        <taxon>metagenomes</taxon>
        <taxon>ecological metagenomes</taxon>
    </lineage>
</organism>
<accession>X0SP92</accession>
<name>X0SP92_9ZZZZ</name>
<evidence type="ECO:0000313" key="1">
    <source>
        <dbReference type="EMBL" id="GAF77682.1"/>
    </source>
</evidence>
<gene>
    <name evidence="1" type="ORF">S01H1_03456</name>
</gene>
<dbReference type="EMBL" id="BARS01001881">
    <property type="protein sequence ID" value="GAF77682.1"/>
    <property type="molecule type" value="Genomic_DNA"/>
</dbReference>